<organism evidence="1 2">
    <name type="scientific">Pleurotus cornucopiae</name>
    <name type="common">Cornucopia mushroom</name>
    <dbReference type="NCBI Taxonomy" id="5321"/>
    <lineage>
        <taxon>Eukaryota</taxon>
        <taxon>Fungi</taxon>
        <taxon>Dikarya</taxon>
        <taxon>Basidiomycota</taxon>
        <taxon>Agaricomycotina</taxon>
        <taxon>Agaricomycetes</taxon>
        <taxon>Agaricomycetidae</taxon>
        <taxon>Agaricales</taxon>
        <taxon>Pleurotineae</taxon>
        <taxon>Pleurotaceae</taxon>
        <taxon>Pleurotus</taxon>
    </lineage>
</organism>
<name>A0ACB7IJF0_PLECO</name>
<dbReference type="Proteomes" id="UP000824881">
    <property type="component" value="Unassembled WGS sequence"/>
</dbReference>
<dbReference type="EMBL" id="WQMT02000011">
    <property type="protein sequence ID" value="KAG9217839.1"/>
    <property type="molecule type" value="Genomic_DNA"/>
</dbReference>
<sequence>MSFGKTVGVACASFAITNIDDLFVLVTFMTEAASSTVVTPLRVGIGQYLGFTVIVALSLIGWGLSFGIPVEPIGFLGLLPLTLGIWKGAGLFTPDEEPDTSDSYGIKSVLKIAAITIANGADNIGAYVPLFSQAKGAQIAIYIVTYYIFLGIWCLAAFLLIKERHILAVLQRYSPYLIPLLYIGLGIFIIVNSDCYPWSIEQIDLHVPSHPGTIIMGVVTAVLLASAISVILWVRFFRRKSSNEGNQSSIAEERLEDGEADVVQVDKDKSATGSKPIETSTQQEKGEHQSPASQNLVGS</sequence>
<evidence type="ECO:0000313" key="2">
    <source>
        <dbReference type="Proteomes" id="UP000824881"/>
    </source>
</evidence>
<proteinExistence type="predicted"/>
<protein>
    <submittedName>
        <fullName evidence="1">Uncharacterized protein</fullName>
    </submittedName>
</protein>
<accession>A0ACB7IJF0</accession>
<gene>
    <name evidence="1" type="ORF">CCMSSC00406_0005209</name>
</gene>
<evidence type="ECO:0000313" key="1">
    <source>
        <dbReference type="EMBL" id="KAG9217839.1"/>
    </source>
</evidence>
<comment type="caution">
    <text evidence="1">The sequence shown here is derived from an EMBL/GenBank/DDBJ whole genome shotgun (WGS) entry which is preliminary data.</text>
</comment>
<keyword evidence="2" id="KW-1185">Reference proteome</keyword>
<reference evidence="1 2" key="1">
    <citation type="journal article" date="2021" name="Appl. Environ. Microbiol.">
        <title>Genetic linkage and physical mapping for an oyster mushroom Pleurotus cornucopiae and QTL analysis for the trait cap color.</title>
        <authorList>
            <person name="Zhang Y."/>
            <person name="Gao W."/>
            <person name="Sonnenberg A."/>
            <person name="Chen Q."/>
            <person name="Zhang J."/>
            <person name="Huang C."/>
        </authorList>
    </citation>
    <scope>NUCLEOTIDE SEQUENCE [LARGE SCALE GENOMIC DNA]</scope>
    <source>
        <strain evidence="1">CCMSSC00406</strain>
    </source>
</reference>